<keyword evidence="3" id="KW-0720">Serine protease</keyword>
<dbReference type="AlphaFoldDB" id="A0A5C3LGL3"/>
<dbReference type="Pfam" id="PF00326">
    <property type="entry name" value="Peptidase_S9"/>
    <property type="match status" value="1"/>
</dbReference>
<comment type="similarity">
    <text evidence="1">Belongs to the peptidase S9C family.</text>
</comment>
<dbReference type="InterPro" id="IPR011042">
    <property type="entry name" value="6-blade_b-propeller_TolB-like"/>
</dbReference>
<evidence type="ECO:0000256" key="1">
    <source>
        <dbReference type="ARBA" id="ARBA00010040"/>
    </source>
</evidence>
<organism evidence="6 7">
    <name type="scientific">Crucibulum laeve</name>
    <dbReference type="NCBI Taxonomy" id="68775"/>
    <lineage>
        <taxon>Eukaryota</taxon>
        <taxon>Fungi</taxon>
        <taxon>Dikarya</taxon>
        <taxon>Basidiomycota</taxon>
        <taxon>Agaricomycotina</taxon>
        <taxon>Agaricomycetes</taxon>
        <taxon>Agaricomycetidae</taxon>
        <taxon>Agaricales</taxon>
        <taxon>Agaricineae</taxon>
        <taxon>Nidulariaceae</taxon>
        <taxon>Crucibulum</taxon>
    </lineage>
</organism>
<proteinExistence type="inferred from homology"/>
<dbReference type="SUPFAM" id="SSF53474">
    <property type="entry name" value="alpha/beta-Hydrolases"/>
    <property type="match status" value="1"/>
</dbReference>
<evidence type="ECO:0000313" key="7">
    <source>
        <dbReference type="Proteomes" id="UP000308652"/>
    </source>
</evidence>
<dbReference type="GO" id="GO:0006508">
    <property type="term" value="P:proteolysis"/>
    <property type="evidence" value="ECO:0007669"/>
    <property type="project" value="InterPro"/>
</dbReference>
<evidence type="ECO:0000259" key="5">
    <source>
        <dbReference type="Pfam" id="PF00326"/>
    </source>
</evidence>
<accession>A0A5C3LGL3</accession>
<dbReference type="Proteomes" id="UP000308652">
    <property type="component" value="Unassembled WGS sequence"/>
</dbReference>
<dbReference type="InterPro" id="IPR029058">
    <property type="entry name" value="AB_hydrolase_fold"/>
</dbReference>
<dbReference type="Gene3D" id="3.40.50.1820">
    <property type="entry name" value="alpha/beta hydrolase"/>
    <property type="match status" value="1"/>
</dbReference>
<dbReference type="Gene3D" id="2.120.10.30">
    <property type="entry name" value="TolB, C-terminal domain"/>
    <property type="match status" value="1"/>
</dbReference>
<reference evidence="6 7" key="1">
    <citation type="journal article" date="2019" name="Nat. Ecol. Evol.">
        <title>Megaphylogeny resolves global patterns of mushroom evolution.</title>
        <authorList>
            <person name="Varga T."/>
            <person name="Krizsan K."/>
            <person name="Foldi C."/>
            <person name="Dima B."/>
            <person name="Sanchez-Garcia M."/>
            <person name="Sanchez-Ramirez S."/>
            <person name="Szollosi G.J."/>
            <person name="Szarkandi J.G."/>
            <person name="Papp V."/>
            <person name="Albert L."/>
            <person name="Andreopoulos W."/>
            <person name="Angelini C."/>
            <person name="Antonin V."/>
            <person name="Barry K.W."/>
            <person name="Bougher N.L."/>
            <person name="Buchanan P."/>
            <person name="Buyck B."/>
            <person name="Bense V."/>
            <person name="Catcheside P."/>
            <person name="Chovatia M."/>
            <person name="Cooper J."/>
            <person name="Damon W."/>
            <person name="Desjardin D."/>
            <person name="Finy P."/>
            <person name="Geml J."/>
            <person name="Haridas S."/>
            <person name="Hughes K."/>
            <person name="Justo A."/>
            <person name="Karasinski D."/>
            <person name="Kautmanova I."/>
            <person name="Kiss B."/>
            <person name="Kocsube S."/>
            <person name="Kotiranta H."/>
            <person name="LaButti K.M."/>
            <person name="Lechner B.E."/>
            <person name="Liimatainen K."/>
            <person name="Lipzen A."/>
            <person name="Lukacs Z."/>
            <person name="Mihaltcheva S."/>
            <person name="Morgado L.N."/>
            <person name="Niskanen T."/>
            <person name="Noordeloos M.E."/>
            <person name="Ohm R.A."/>
            <person name="Ortiz-Santana B."/>
            <person name="Ovrebo C."/>
            <person name="Racz N."/>
            <person name="Riley R."/>
            <person name="Savchenko A."/>
            <person name="Shiryaev A."/>
            <person name="Soop K."/>
            <person name="Spirin V."/>
            <person name="Szebenyi C."/>
            <person name="Tomsovsky M."/>
            <person name="Tulloss R.E."/>
            <person name="Uehling J."/>
            <person name="Grigoriev I.V."/>
            <person name="Vagvolgyi C."/>
            <person name="Papp T."/>
            <person name="Martin F.M."/>
            <person name="Miettinen O."/>
            <person name="Hibbett D.S."/>
            <person name="Nagy L.G."/>
        </authorList>
    </citation>
    <scope>NUCLEOTIDE SEQUENCE [LARGE SCALE GENOMIC DNA]</scope>
    <source>
        <strain evidence="6 7">CBS 166.37</strain>
    </source>
</reference>
<evidence type="ECO:0000256" key="3">
    <source>
        <dbReference type="ARBA" id="ARBA00022825"/>
    </source>
</evidence>
<keyword evidence="3" id="KW-0645">Protease</keyword>
<dbReference type="InterPro" id="IPR001375">
    <property type="entry name" value="Peptidase_S9_cat"/>
</dbReference>
<evidence type="ECO:0000313" key="6">
    <source>
        <dbReference type="EMBL" id="TFK32017.1"/>
    </source>
</evidence>
<dbReference type="EMBL" id="ML213690">
    <property type="protein sequence ID" value="TFK32017.1"/>
    <property type="molecule type" value="Genomic_DNA"/>
</dbReference>
<dbReference type="PANTHER" id="PTHR42776:SF27">
    <property type="entry name" value="DIPEPTIDYL PEPTIDASE FAMILY MEMBER 6"/>
    <property type="match status" value="1"/>
</dbReference>
<dbReference type="STRING" id="68775.A0A5C3LGL3"/>
<protein>
    <recommendedName>
        <fullName evidence="4">Dipeptidyl-peptidase V</fullName>
    </recommendedName>
</protein>
<dbReference type="PANTHER" id="PTHR42776">
    <property type="entry name" value="SERINE PEPTIDASE S9 FAMILY MEMBER"/>
    <property type="match status" value="1"/>
</dbReference>
<keyword evidence="7" id="KW-1185">Reference proteome</keyword>
<keyword evidence="2 6" id="KW-0378">Hydrolase</keyword>
<gene>
    <name evidence="6" type="ORF">BDQ12DRAFT_671412</name>
</gene>
<dbReference type="GO" id="GO:0004252">
    <property type="term" value="F:serine-type endopeptidase activity"/>
    <property type="evidence" value="ECO:0007669"/>
    <property type="project" value="TreeGrafter"/>
</dbReference>
<dbReference type="OrthoDB" id="43744at2759"/>
<dbReference type="SUPFAM" id="SSF82171">
    <property type="entry name" value="DPP6 N-terminal domain-like"/>
    <property type="match status" value="1"/>
</dbReference>
<dbReference type="Pfam" id="PF07676">
    <property type="entry name" value="PD40"/>
    <property type="match status" value="2"/>
</dbReference>
<name>A0A5C3LGL3_9AGAR</name>
<sequence length="693" mass="76892">MSFQDSAVYQRLNPPHSPALIASTEKVRDVKISPDGRCILYQVQPFYKVDRTTAALWLARTDVEQSARQLTSGEFNDKAAVWHPNGKRVVFLSDRHSPGKSPLLYTVLVEASIDTEPVVLSTGFGKKGVQAFDISPDGKYIAFTSVDDPTDEDLKKFQEKDDAREYGSKSGLSRLRLYDFATQNISTTQGIRQDMHVESFTWSPDSKELLYRLRQNRGSEYSEMEIVVERIMIDGFECPKSVSSYPRSPSGPNIWLSSGHVATLQSYEPHNSLDARTLFGQRIDQNWRVDKSAKRVAKLYGVTEDAVRIVNLGASSAGDGMVAVEVCKDVDTHIDVVLFSKHDVKTLFTLFQTNEEAIWFGAWDAKKVLTESGEVSFVFAAVLSSGIRHQPPNVWAGRVVGSNGGTVLEKLRLSSHLQWLTDAPMIKAEVIHWKATDGTQLNGVVRYPPGYSASSGVLPTILFIHGGPYRRDIPDYMPYFCNWRELLASAGYLVVSANYRGSQGRGHQFAHAANYGVGVHDWADCESMVDEVIRRGIADPQRLGVAGWSHGGSLTAWGVTQTKSRFRAAIVGAGATNWEGMVMESGSPELEAAIGRSVPWDHSGALQSIRKNSPVHSISGVTTAVLILHGEKDERVPVAQALGFWRGLKRKAEGRAREAAQMVVYPREPHGFVERKHAEDVLRRVLEHFNNYL</sequence>
<evidence type="ECO:0000256" key="4">
    <source>
        <dbReference type="ARBA" id="ARBA00032829"/>
    </source>
</evidence>
<dbReference type="InterPro" id="IPR011659">
    <property type="entry name" value="WD40"/>
</dbReference>
<evidence type="ECO:0000256" key="2">
    <source>
        <dbReference type="ARBA" id="ARBA00022801"/>
    </source>
</evidence>
<feature type="domain" description="Peptidase S9 prolyl oligopeptidase catalytic" evidence="5">
    <location>
        <begin position="485"/>
        <end position="693"/>
    </location>
</feature>